<name>X1UA90_9ZZZZ</name>
<reference evidence="1" key="1">
    <citation type="journal article" date="2014" name="Front. Microbiol.">
        <title>High frequency of phylogenetically diverse reductive dehalogenase-homologous genes in deep subseafloor sedimentary metagenomes.</title>
        <authorList>
            <person name="Kawai M."/>
            <person name="Futagami T."/>
            <person name="Toyoda A."/>
            <person name="Takaki Y."/>
            <person name="Nishi S."/>
            <person name="Hori S."/>
            <person name="Arai W."/>
            <person name="Tsubouchi T."/>
            <person name="Morono Y."/>
            <person name="Uchiyama I."/>
            <person name="Ito T."/>
            <person name="Fujiyama A."/>
            <person name="Inagaki F."/>
            <person name="Takami H."/>
        </authorList>
    </citation>
    <scope>NUCLEOTIDE SEQUENCE</scope>
    <source>
        <strain evidence="1">Expedition CK06-06</strain>
    </source>
</reference>
<accession>X1UA90</accession>
<proteinExistence type="predicted"/>
<sequence>MILIVKEESIIIGVDILPQTSPSRKNYFAVCVYDVKQDKVLMEFNRVNIHKLLGITTSSKAHLLATDNIYELVLSPSQIPFLCTRLLPVTKLVQVTGSPIHGFTPLSKLIRDHGMKISGKLTPLNAAKACAFLASKKLGYIIEPFEDETRIIVSRTRSKGAGGWSQARYSRLMDT</sequence>
<gene>
    <name evidence="1" type="ORF">S12H4_46123</name>
</gene>
<comment type="caution">
    <text evidence="1">The sequence shown here is derived from an EMBL/GenBank/DDBJ whole genome shotgun (WGS) entry which is preliminary data.</text>
</comment>
<dbReference type="PANTHER" id="PTHR40707">
    <property type="entry name" value="POSSIBLE NUCLEASE OF RNASE H FOLD, RUVC/YQGF FAMILY"/>
    <property type="match status" value="1"/>
</dbReference>
<dbReference type="EMBL" id="BARW01028588">
    <property type="protein sequence ID" value="GAJ14409.1"/>
    <property type="molecule type" value="Genomic_DNA"/>
</dbReference>
<protein>
    <submittedName>
        <fullName evidence="1">Uncharacterized protein</fullName>
    </submittedName>
</protein>
<feature type="non-terminal residue" evidence="1">
    <location>
        <position position="175"/>
    </location>
</feature>
<dbReference type="AlphaFoldDB" id="X1UA90"/>
<dbReference type="PANTHER" id="PTHR40707:SF1">
    <property type="entry name" value="DUF460 DOMAIN-CONTAINING PROTEIN"/>
    <property type="match status" value="1"/>
</dbReference>
<organism evidence="1">
    <name type="scientific">marine sediment metagenome</name>
    <dbReference type="NCBI Taxonomy" id="412755"/>
    <lineage>
        <taxon>unclassified sequences</taxon>
        <taxon>metagenomes</taxon>
        <taxon>ecological metagenomes</taxon>
    </lineage>
</organism>
<evidence type="ECO:0000313" key="1">
    <source>
        <dbReference type="EMBL" id="GAJ14409.1"/>
    </source>
</evidence>
<dbReference type="InterPro" id="IPR007408">
    <property type="entry name" value="DUF460"/>
</dbReference>